<protein>
    <recommendedName>
        <fullName evidence="2">glutamine--tRNA ligase</fullName>
        <ecNumber evidence="2">6.1.1.18</ecNumber>
    </recommendedName>
    <alternativeName>
        <fullName evidence="8">Glutaminyl-tRNA synthetase</fullName>
    </alternativeName>
</protein>
<evidence type="ECO:0000256" key="3">
    <source>
        <dbReference type="ARBA" id="ARBA00022598"/>
    </source>
</evidence>
<evidence type="ECO:0000259" key="12">
    <source>
        <dbReference type="Pfam" id="PF00749"/>
    </source>
</evidence>
<feature type="domain" description="Glutaminyl-tRNA synthetase class Ib non-specific RNA-binding" evidence="14">
    <location>
        <begin position="11"/>
        <end position="121"/>
    </location>
</feature>
<dbReference type="STRING" id="3055.A0A2K3CXL9"/>
<organism evidence="16 17">
    <name type="scientific">Chlamydomonas reinhardtii</name>
    <name type="common">Chlamydomonas smithii</name>
    <dbReference type="NCBI Taxonomy" id="3055"/>
    <lineage>
        <taxon>Eukaryota</taxon>
        <taxon>Viridiplantae</taxon>
        <taxon>Chlorophyta</taxon>
        <taxon>core chlorophytes</taxon>
        <taxon>Chlorophyceae</taxon>
        <taxon>CS clade</taxon>
        <taxon>Chlamydomonadales</taxon>
        <taxon>Chlamydomonadaceae</taxon>
        <taxon>Chlamydomonas</taxon>
    </lineage>
</organism>
<dbReference type="SUPFAM" id="SSF52374">
    <property type="entry name" value="Nucleotidylyl transferase"/>
    <property type="match status" value="1"/>
</dbReference>
<dbReference type="GO" id="GO:0009791">
    <property type="term" value="P:post-embryonic development"/>
    <property type="evidence" value="ECO:0007669"/>
    <property type="project" value="UniProtKB-ARBA"/>
</dbReference>
<dbReference type="InterPro" id="IPR000924">
    <property type="entry name" value="Glu/Gln-tRNA-synth"/>
</dbReference>
<evidence type="ECO:0000256" key="5">
    <source>
        <dbReference type="ARBA" id="ARBA00022840"/>
    </source>
</evidence>
<dbReference type="GO" id="GO:0006425">
    <property type="term" value="P:glutaminyl-tRNA aminoacylation"/>
    <property type="evidence" value="ECO:0000318"/>
    <property type="project" value="GO_Central"/>
</dbReference>
<accession>A0A2K3CXL9</accession>
<dbReference type="GO" id="GO:0005524">
    <property type="term" value="F:ATP binding"/>
    <property type="evidence" value="ECO:0007669"/>
    <property type="project" value="UniProtKB-KW"/>
</dbReference>
<dbReference type="EMBL" id="CM008975">
    <property type="protein sequence ID" value="PNW72999.1"/>
    <property type="molecule type" value="Genomic_DNA"/>
</dbReference>
<dbReference type="InterPro" id="IPR020056">
    <property type="entry name" value="Rbsml_bL25/Gln-tRNA_synth_N"/>
</dbReference>
<dbReference type="PRINTS" id="PR00987">
    <property type="entry name" value="TRNASYNTHGLU"/>
</dbReference>
<dbReference type="Pfam" id="PF03950">
    <property type="entry name" value="tRNA-synt_1c_C"/>
    <property type="match status" value="1"/>
</dbReference>
<dbReference type="InterPro" id="IPR001412">
    <property type="entry name" value="aa-tRNA-synth_I_CS"/>
</dbReference>
<keyword evidence="5 10" id="KW-0067">ATP-binding</keyword>
<dbReference type="Gene3D" id="1.10.10.2420">
    <property type="match status" value="1"/>
</dbReference>
<dbReference type="InterPro" id="IPR020058">
    <property type="entry name" value="Glu/Gln-tRNA-synth_Ib_cat-dom"/>
</dbReference>
<dbReference type="RefSeq" id="XP_042916741.1">
    <property type="nucleotide sequence ID" value="XM_043070067.1"/>
</dbReference>
<feature type="region of interest" description="Disordered" evidence="11">
    <location>
        <begin position="193"/>
        <end position="233"/>
    </location>
</feature>
<gene>
    <name evidence="16" type="ORF">CHLRE_14g614900v5</name>
</gene>
<dbReference type="GO" id="GO:0004819">
    <property type="term" value="F:glutamine-tRNA ligase activity"/>
    <property type="evidence" value="ECO:0000318"/>
    <property type="project" value="GO_Central"/>
</dbReference>
<dbReference type="InterPro" id="IPR049437">
    <property type="entry name" value="tRNA-synt_1c_C2"/>
</dbReference>
<dbReference type="FunCoup" id="A0A2K3CXL9">
    <property type="interactions" value="2203"/>
</dbReference>
<dbReference type="OrthoDB" id="10250478at2759"/>
<feature type="domain" description="tRNA synthetases class I (E and Q) anti-codon binding" evidence="15">
    <location>
        <begin position="703"/>
        <end position="780"/>
    </location>
</feature>
<keyword evidence="4 10" id="KW-0547">Nucleotide-binding</keyword>
<proteinExistence type="inferred from homology"/>
<evidence type="ECO:0000256" key="1">
    <source>
        <dbReference type="ARBA" id="ARBA00005594"/>
    </source>
</evidence>
<dbReference type="AlphaFoldDB" id="A0A2K3CXL9"/>
<dbReference type="InterPro" id="IPR050132">
    <property type="entry name" value="Gln/Glu-tRNA_Ligase"/>
</dbReference>
<evidence type="ECO:0000256" key="2">
    <source>
        <dbReference type="ARBA" id="ARBA00012836"/>
    </source>
</evidence>
<feature type="domain" description="Glutamyl/glutaminyl-tRNA synthetase class Ib anti-codon binding" evidence="13">
    <location>
        <begin position="587"/>
        <end position="688"/>
    </location>
</feature>
<dbReference type="ExpressionAtlas" id="A0A2K3CXL9">
    <property type="expression patterns" value="baseline"/>
</dbReference>
<dbReference type="InterPro" id="IPR004514">
    <property type="entry name" value="Gln-tRNA-synth"/>
</dbReference>
<evidence type="ECO:0000256" key="7">
    <source>
        <dbReference type="ARBA" id="ARBA00023146"/>
    </source>
</evidence>
<evidence type="ECO:0000256" key="4">
    <source>
        <dbReference type="ARBA" id="ARBA00022741"/>
    </source>
</evidence>
<dbReference type="FunFam" id="2.40.240.10:FF:000007">
    <property type="entry name" value="Glutamine--tRNA ligase"/>
    <property type="match status" value="1"/>
</dbReference>
<dbReference type="PANTHER" id="PTHR43097:SF4">
    <property type="entry name" value="GLUTAMINE--TRNA LIGASE"/>
    <property type="match status" value="1"/>
</dbReference>
<evidence type="ECO:0000256" key="8">
    <source>
        <dbReference type="ARBA" id="ARBA00030466"/>
    </source>
</evidence>
<feature type="domain" description="Glutaminyl-tRNA synthetase class Ib non-specific RNA-binding" evidence="14">
    <location>
        <begin position="122"/>
        <end position="175"/>
    </location>
</feature>
<comment type="similarity">
    <text evidence="1 10">Belongs to the class-I aminoacyl-tRNA synthetase family.</text>
</comment>
<dbReference type="Pfam" id="PF00749">
    <property type="entry name" value="tRNA-synt_1c"/>
    <property type="match status" value="1"/>
</dbReference>
<dbReference type="InterPro" id="IPR020059">
    <property type="entry name" value="Glu/Gln-tRNA-synth_Ib_codon-bd"/>
</dbReference>
<dbReference type="InterPro" id="IPR007639">
    <property type="entry name" value="Gln-tRNA-synth_Ib_RNA-bd_N"/>
</dbReference>
<dbReference type="KEGG" id="cre:CHLRE_14g614900v5"/>
<reference evidence="16 17" key="1">
    <citation type="journal article" date="2007" name="Science">
        <title>The Chlamydomonas genome reveals the evolution of key animal and plant functions.</title>
        <authorList>
            <person name="Merchant S.S."/>
            <person name="Prochnik S.E."/>
            <person name="Vallon O."/>
            <person name="Harris E.H."/>
            <person name="Karpowicz S.J."/>
            <person name="Witman G.B."/>
            <person name="Terry A."/>
            <person name="Salamov A."/>
            <person name="Fritz-Laylin L.K."/>
            <person name="Marechal-Drouard L."/>
            <person name="Marshall W.F."/>
            <person name="Qu L.H."/>
            <person name="Nelson D.R."/>
            <person name="Sanderfoot A.A."/>
            <person name="Spalding M.H."/>
            <person name="Kapitonov V.V."/>
            <person name="Ren Q."/>
            <person name="Ferris P."/>
            <person name="Lindquist E."/>
            <person name="Shapiro H."/>
            <person name="Lucas S.M."/>
            <person name="Grimwood J."/>
            <person name="Schmutz J."/>
            <person name="Cardol P."/>
            <person name="Cerutti H."/>
            <person name="Chanfreau G."/>
            <person name="Chen C.L."/>
            <person name="Cognat V."/>
            <person name="Croft M.T."/>
            <person name="Dent R."/>
            <person name="Dutcher S."/>
            <person name="Fernandez E."/>
            <person name="Fukuzawa H."/>
            <person name="Gonzalez-Ballester D."/>
            <person name="Gonzalez-Halphen D."/>
            <person name="Hallmann A."/>
            <person name="Hanikenne M."/>
            <person name="Hippler M."/>
            <person name="Inwood W."/>
            <person name="Jabbari K."/>
            <person name="Kalanon M."/>
            <person name="Kuras R."/>
            <person name="Lefebvre P.A."/>
            <person name="Lemaire S.D."/>
            <person name="Lobanov A.V."/>
            <person name="Lohr M."/>
            <person name="Manuell A."/>
            <person name="Meier I."/>
            <person name="Mets L."/>
            <person name="Mittag M."/>
            <person name="Mittelmeier T."/>
            <person name="Moroney J.V."/>
            <person name="Moseley J."/>
            <person name="Napoli C."/>
            <person name="Nedelcu A.M."/>
            <person name="Niyogi K."/>
            <person name="Novoselov S.V."/>
            <person name="Paulsen I.T."/>
            <person name="Pazour G."/>
            <person name="Purton S."/>
            <person name="Ral J.P."/>
            <person name="Riano-Pachon D.M."/>
            <person name="Riekhof W."/>
            <person name="Rymarquis L."/>
            <person name="Schroda M."/>
            <person name="Stern D."/>
            <person name="Umen J."/>
            <person name="Willows R."/>
            <person name="Wilson N."/>
            <person name="Zimmer S.L."/>
            <person name="Allmer J."/>
            <person name="Balk J."/>
            <person name="Bisova K."/>
            <person name="Chen C.J."/>
            <person name="Elias M."/>
            <person name="Gendler K."/>
            <person name="Hauser C."/>
            <person name="Lamb M.R."/>
            <person name="Ledford H."/>
            <person name="Long J.C."/>
            <person name="Minagawa J."/>
            <person name="Page M.D."/>
            <person name="Pan J."/>
            <person name="Pootakham W."/>
            <person name="Roje S."/>
            <person name="Rose A."/>
            <person name="Stahlberg E."/>
            <person name="Terauchi A.M."/>
            <person name="Yang P."/>
            <person name="Ball S."/>
            <person name="Bowler C."/>
            <person name="Dieckmann C.L."/>
            <person name="Gladyshev V.N."/>
            <person name="Green P."/>
            <person name="Jorgensen R."/>
            <person name="Mayfield S."/>
            <person name="Mueller-Roeber B."/>
            <person name="Rajamani S."/>
            <person name="Sayre R.T."/>
            <person name="Brokstein P."/>
            <person name="Dubchak I."/>
            <person name="Goodstein D."/>
            <person name="Hornick L."/>
            <person name="Huang Y.W."/>
            <person name="Jhaveri J."/>
            <person name="Luo Y."/>
            <person name="Martinez D."/>
            <person name="Ngau W.C."/>
            <person name="Otillar B."/>
            <person name="Poliakov A."/>
            <person name="Porter A."/>
            <person name="Szajkowski L."/>
            <person name="Werner G."/>
            <person name="Zhou K."/>
            <person name="Grigoriev I.V."/>
            <person name="Rokhsar D.S."/>
            <person name="Grossman A.R."/>
        </authorList>
    </citation>
    <scope>NUCLEOTIDE SEQUENCE [LARGE SCALE GENOMIC DNA]</scope>
    <source>
        <strain evidence="17">CC-503</strain>
    </source>
</reference>
<sequence>MASKEELEAAAISLFLGIGLEETVAKNATKNPKFMKTLEEVVHEAGAASGCPKAKGNLLYTVASKYPANALCHRPMLLGYIMCEHMKSNAQLDGAFEYLRKVGTMEVDKKLLEESAGVGVVESAGVGVVITPDQIKAAVAEEVEANRERLVTERYHVNMNMLLGGVTRKLKWADGAAVRAALETAVEALLGPKTEADLAPPEPKKKVKAEKPPPPPKEDKAAETAEPAAPAVPDDPYAFLPKPDANNGVHTTVNFSDGRVMRIANTPEALAAHLSRMGGKVVTRFPPEPNGYLHIGHAKAMFVDFGMAKQYDGVCYLRYDDTNPEAEKLEYIQHIEEIAKWMGWEPWKVTYSSDYFQQLYDFAVQLIKTGHAYVCHQTKDEIEASREKREPSPWRDRPMEESLRLFDDMRRGLVEEGKATLRMKMDHKNDNFNMFDLIAYRIKFVEHPHAGDKWCIYPSYDYTHCLVDSLEDITHSLCTLEFETRRASYYWLLEVLGLYKPVVWEYSRLNITHNVMSKRKLNRLVMGGFVSGWDDPRLLTLAGMRRRGVPSTAINAFCRDIGITRNENIIQLPRLEHFIRSELDATSPRALAVLRPLKVVLTNMPADHFQEVEAQTFPGREHSEGVKVPLTRVLYIEATDFRLKDEKDYYGLAPGKSVMLRYAYPITCTGHTVDPATGAVTELAATYDPDHYTAGKKPPKGVLNWVAQPQPGVEPPSFEARLYDTLFKSEDPGSLDAWLDDLNPQSLVVLQGCVATPDLAAKAKVGARFQLERLGYFAVDTQSAAGALVFNRTVSLKESKPVSLKK</sequence>
<feature type="compositionally biased region" description="Low complexity" evidence="11">
    <location>
        <begin position="224"/>
        <end position="233"/>
    </location>
</feature>
<dbReference type="Pfam" id="PF20974">
    <property type="entry name" value="tRNA-synt_1c_C2"/>
    <property type="match status" value="1"/>
</dbReference>
<evidence type="ECO:0000259" key="13">
    <source>
        <dbReference type="Pfam" id="PF03950"/>
    </source>
</evidence>
<keyword evidence="7 10" id="KW-0030">Aminoacyl-tRNA synthetase</keyword>
<dbReference type="InterPro" id="IPR042559">
    <property type="entry name" value="Gln-tRNA-synth_Ib_RNA-bd_N_2"/>
</dbReference>
<feature type="domain" description="Glutamyl/glutaminyl-tRNA synthetase class Ib catalytic" evidence="12">
    <location>
        <begin position="280"/>
        <end position="584"/>
    </location>
</feature>
<evidence type="ECO:0000256" key="11">
    <source>
        <dbReference type="SAM" id="MobiDB-lite"/>
    </source>
</evidence>
<dbReference type="NCBIfam" id="TIGR00440">
    <property type="entry name" value="glnS"/>
    <property type="match status" value="1"/>
</dbReference>
<dbReference type="InParanoid" id="A0A2K3CXL9"/>
<dbReference type="Gene3D" id="2.40.240.10">
    <property type="entry name" value="Ribosomal Protein L25, Chain P"/>
    <property type="match status" value="2"/>
</dbReference>
<dbReference type="InterPro" id="IPR042558">
    <property type="entry name" value="Gln-tRNA-synth_Ib_RNA-bd_N_1"/>
</dbReference>
<dbReference type="PANTHER" id="PTHR43097">
    <property type="entry name" value="GLUTAMINE-TRNA LIGASE"/>
    <property type="match status" value="1"/>
</dbReference>
<evidence type="ECO:0000256" key="9">
    <source>
        <dbReference type="ARBA" id="ARBA00048270"/>
    </source>
</evidence>
<comment type="catalytic activity">
    <reaction evidence="9">
        <text>tRNA(Gln) + L-glutamine + ATP = L-glutaminyl-tRNA(Gln) + AMP + diphosphate</text>
        <dbReference type="Rhea" id="RHEA:20121"/>
        <dbReference type="Rhea" id="RHEA-COMP:9662"/>
        <dbReference type="Rhea" id="RHEA-COMP:9681"/>
        <dbReference type="ChEBI" id="CHEBI:30616"/>
        <dbReference type="ChEBI" id="CHEBI:33019"/>
        <dbReference type="ChEBI" id="CHEBI:58359"/>
        <dbReference type="ChEBI" id="CHEBI:78442"/>
        <dbReference type="ChEBI" id="CHEBI:78521"/>
        <dbReference type="ChEBI" id="CHEBI:456215"/>
        <dbReference type="EC" id="6.1.1.18"/>
    </reaction>
</comment>
<dbReference type="InterPro" id="IPR014729">
    <property type="entry name" value="Rossmann-like_a/b/a_fold"/>
</dbReference>
<dbReference type="FunFam" id="3.40.50.620:FF:000037">
    <property type="entry name" value="Glutamine--tRNA ligase cytoplasmic"/>
    <property type="match status" value="1"/>
</dbReference>
<evidence type="ECO:0000259" key="14">
    <source>
        <dbReference type="Pfam" id="PF04558"/>
    </source>
</evidence>
<dbReference type="GeneID" id="5724602"/>
<keyword evidence="17" id="KW-1185">Reference proteome</keyword>
<dbReference type="GO" id="GO:0005829">
    <property type="term" value="C:cytosol"/>
    <property type="evidence" value="ECO:0000318"/>
    <property type="project" value="GO_Central"/>
</dbReference>
<evidence type="ECO:0000259" key="15">
    <source>
        <dbReference type="Pfam" id="PF20974"/>
    </source>
</evidence>
<keyword evidence="6 10" id="KW-0648">Protein biosynthesis</keyword>
<dbReference type="PROSITE" id="PS00178">
    <property type="entry name" value="AA_TRNA_LIGASE_I"/>
    <property type="match status" value="1"/>
</dbReference>
<dbReference type="SUPFAM" id="SSF50715">
    <property type="entry name" value="Ribosomal protein L25-like"/>
    <property type="match status" value="1"/>
</dbReference>
<dbReference type="InterPro" id="IPR011035">
    <property type="entry name" value="Ribosomal_bL25/Gln-tRNA_synth"/>
</dbReference>
<evidence type="ECO:0000256" key="6">
    <source>
        <dbReference type="ARBA" id="ARBA00022917"/>
    </source>
</evidence>
<evidence type="ECO:0000313" key="16">
    <source>
        <dbReference type="EMBL" id="PNW72999.1"/>
    </source>
</evidence>
<dbReference type="EC" id="6.1.1.18" evidence="2"/>
<name>A0A2K3CXL9_CHLRE</name>
<dbReference type="Proteomes" id="UP000006906">
    <property type="component" value="Chromosome 14"/>
</dbReference>
<dbReference type="Gene3D" id="3.40.50.620">
    <property type="entry name" value="HUPs"/>
    <property type="match status" value="1"/>
</dbReference>
<dbReference type="FunFam" id="1.10.10.2420:FF:000001">
    <property type="entry name" value="Glutamine--tRNA ligase cytoplasmic"/>
    <property type="match status" value="1"/>
</dbReference>
<dbReference type="GO" id="GO:0048608">
    <property type="term" value="P:reproductive structure development"/>
    <property type="evidence" value="ECO:0007669"/>
    <property type="project" value="UniProtKB-ARBA"/>
</dbReference>
<dbReference type="Gramene" id="PNW72999">
    <property type="protein sequence ID" value="PNW72999"/>
    <property type="gene ID" value="CHLRE_14g614900v5"/>
</dbReference>
<evidence type="ECO:0000256" key="10">
    <source>
        <dbReference type="RuleBase" id="RU363037"/>
    </source>
</evidence>
<evidence type="ECO:0000313" key="17">
    <source>
        <dbReference type="Proteomes" id="UP000006906"/>
    </source>
</evidence>
<dbReference type="Gene3D" id="1.10.8.1290">
    <property type="entry name" value="Glutaminyl-tRNA synthetase, non-specific RNA binding region part 1, domain 1"/>
    <property type="match status" value="1"/>
</dbReference>
<dbReference type="CDD" id="cd00807">
    <property type="entry name" value="GlnRS_core"/>
    <property type="match status" value="1"/>
</dbReference>
<dbReference type="Pfam" id="PF04558">
    <property type="entry name" value="tRNA_synt_1c_R1"/>
    <property type="match status" value="2"/>
</dbReference>
<dbReference type="FunFam" id="1.10.8.1290:FF:000002">
    <property type="entry name" value="Glutamine--tRNA ligase cytoplasmic"/>
    <property type="match status" value="1"/>
</dbReference>
<keyword evidence="3 10" id="KW-0436">Ligase</keyword>